<dbReference type="InterPro" id="IPR007588">
    <property type="entry name" value="Znf_FLYWCH"/>
</dbReference>
<sequence>MLALVLVFNIKRVVEVAQCVALSPKFMYNYYNNIPIINLIKDTEYILASHDAEGKETLRGKVVNVITNFVNNKTKNTLTPQDQFIKTLLDILLNFGSSTFFFIVFSFKCLDLSALPIQSQRNRAKFYNGGYFYVFDKLCADGETKFWQCEQRRQCKVRVHVQNGAVIKTLNVHTHDSSAGKAEADRAITAITKRNQRMLTKPQLGLPRSSSILRSYEKTGTKTTKRNTPGTCDSSNIENFLLSDSGPGPQRILIFGRQRNLNILENCDDFFVDATFKIAPNLFHQVYVILAKRYIWRCTSCFLCFIAQ</sequence>
<keyword evidence="2" id="KW-0863">Zinc-finger</keyword>
<evidence type="ECO:0000256" key="4">
    <source>
        <dbReference type="SAM" id="SignalP"/>
    </source>
</evidence>
<keyword evidence="1" id="KW-0479">Metal-binding</keyword>
<feature type="chain" id="PRO_5042954649" description="FLYWCH-type domain-containing protein" evidence="4">
    <location>
        <begin position="17"/>
        <end position="308"/>
    </location>
</feature>
<dbReference type="GO" id="GO:0008270">
    <property type="term" value="F:zinc ion binding"/>
    <property type="evidence" value="ECO:0007669"/>
    <property type="project" value="UniProtKB-KW"/>
</dbReference>
<dbReference type="Pfam" id="PF04500">
    <property type="entry name" value="FLYWCH"/>
    <property type="match status" value="1"/>
</dbReference>
<feature type="signal peptide" evidence="4">
    <location>
        <begin position="1"/>
        <end position="16"/>
    </location>
</feature>
<evidence type="ECO:0000256" key="1">
    <source>
        <dbReference type="ARBA" id="ARBA00022723"/>
    </source>
</evidence>
<feature type="domain" description="FLYWCH-type" evidence="5">
    <location>
        <begin position="117"/>
        <end position="175"/>
    </location>
</feature>
<dbReference type="Proteomes" id="UP001353858">
    <property type="component" value="Unassembled WGS sequence"/>
</dbReference>
<evidence type="ECO:0000313" key="7">
    <source>
        <dbReference type="Proteomes" id="UP001353858"/>
    </source>
</evidence>
<proteinExistence type="predicted"/>
<evidence type="ECO:0000256" key="3">
    <source>
        <dbReference type="ARBA" id="ARBA00022833"/>
    </source>
</evidence>
<dbReference type="Gene3D" id="2.20.25.240">
    <property type="match status" value="1"/>
</dbReference>
<comment type="caution">
    <text evidence="6">The sequence shown here is derived from an EMBL/GenBank/DDBJ whole genome shotgun (WGS) entry which is preliminary data.</text>
</comment>
<dbReference type="EMBL" id="JARPUR010000002">
    <property type="protein sequence ID" value="KAK4882668.1"/>
    <property type="molecule type" value="Genomic_DNA"/>
</dbReference>
<gene>
    <name evidence="6" type="ORF">RN001_005987</name>
</gene>
<keyword evidence="7" id="KW-1185">Reference proteome</keyword>
<accession>A0AAN7PDG2</accession>
<reference evidence="7" key="1">
    <citation type="submission" date="2023-01" db="EMBL/GenBank/DDBJ databases">
        <title>Key to firefly adult light organ development and bioluminescence: homeobox transcription factors regulate luciferase expression and transportation to peroxisome.</title>
        <authorList>
            <person name="Fu X."/>
        </authorList>
    </citation>
    <scope>NUCLEOTIDE SEQUENCE [LARGE SCALE GENOMIC DNA]</scope>
</reference>
<keyword evidence="4" id="KW-0732">Signal</keyword>
<evidence type="ECO:0000313" key="6">
    <source>
        <dbReference type="EMBL" id="KAK4882668.1"/>
    </source>
</evidence>
<dbReference type="AlphaFoldDB" id="A0AAN7PDG2"/>
<organism evidence="6 7">
    <name type="scientific">Aquatica leii</name>
    <dbReference type="NCBI Taxonomy" id="1421715"/>
    <lineage>
        <taxon>Eukaryota</taxon>
        <taxon>Metazoa</taxon>
        <taxon>Ecdysozoa</taxon>
        <taxon>Arthropoda</taxon>
        <taxon>Hexapoda</taxon>
        <taxon>Insecta</taxon>
        <taxon>Pterygota</taxon>
        <taxon>Neoptera</taxon>
        <taxon>Endopterygota</taxon>
        <taxon>Coleoptera</taxon>
        <taxon>Polyphaga</taxon>
        <taxon>Elateriformia</taxon>
        <taxon>Elateroidea</taxon>
        <taxon>Lampyridae</taxon>
        <taxon>Luciolinae</taxon>
        <taxon>Aquatica</taxon>
    </lineage>
</organism>
<protein>
    <recommendedName>
        <fullName evidence="5">FLYWCH-type domain-containing protein</fullName>
    </recommendedName>
</protein>
<keyword evidence="3" id="KW-0862">Zinc</keyword>
<name>A0AAN7PDG2_9COLE</name>
<evidence type="ECO:0000259" key="5">
    <source>
        <dbReference type="Pfam" id="PF04500"/>
    </source>
</evidence>
<evidence type="ECO:0000256" key="2">
    <source>
        <dbReference type="ARBA" id="ARBA00022771"/>
    </source>
</evidence>